<reference evidence="4" key="1">
    <citation type="submission" date="2021-01" db="EMBL/GenBank/DDBJ databases">
        <title>Genome public.</title>
        <authorList>
            <person name="Liu C."/>
            <person name="Sun Q."/>
        </authorList>
    </citation>
    <scope>NUCLEOTIDE SEQUENCE [LARGE SCALE GENOMIC DNA]</scope>
    <source>
        <strain evidence="4">YIM B02556</strain>
    </source>
</reference>
<dbReference type="InterPro" id="IPR011050">
    <property type="entry name" value="Pectin_lyase_fold/virulence"/>
</dbReference>
<dbReference type="EMBL" id="JAENHM010000095">
    <property type="protein sequence ID" value="MBK1842901.1"/>
    <property type="molecule type" value="Genomic_DNA"/>
</dbReference>
<dbReference type="SMART" id="SM00869">
    <property type="entry name" value="Autotransporter"/>
    <property type="match status" value="1"/>
</dbReference>
<comment type="caution">
    <text evidence="3">The sequence shown here is derived from an EMBL/GenBank/DDBJ whole genome shotgun (WGS) entry which is preliminary data.</text>
</comment>
<dbReference type="Pfam" id="PF03797">
    <property type="entry name" value="Autotransporter"/>
    <property type="match status" value="1"/>
</dbReference>
<dbReference type="PANTHER" id="PTHR45691">
    <property type="entry name" value="PROTEIN DIAPHANOUS"/>
    <property type="match status" value="1"/>
</dbReference>
<dbReference type="PROSITE" id="PS51208">
    <property type="entry name" value="AUTOTRANSPORTER"/>
    <property type="match status" value="1"/>
</dbReference>
<feature type="compositionally biased region" description="Pro residues" evidence="1">
    <location>
        <begin position="362"/>
        <end position="407"/>
    </location>
</feature>
<name>A0ABS1FHI0_9PROT</name>
<evidence type="ECO:0000256" key="1">
    <source>
        <dbReference type="SAM" id="MobiDB-lite"/>
    </source>
</evidence>
<dbReference type="SUPFAM" id="SSF103515">
    <property type="entry name" value="Autotransporter"/>
    <property type="match status" value="1"/>
</dbReference>
<evidence type="ECO:0000313" key="4">
    <source>
        <dbReference type="Proteomes" id="UP000652760"/>
    </source>
</evidence>
<gene>
    <name evidence="3" type="ORF">JHL17_36475</name>
</gene>
<feature type="domain" description="Autotransporter" evidence="2">
    <location>
        <begin position="926"/>
        <end position="1205"/>
    </location>
</feature>
<proteinExistence type="predicted"/>
<dbReference type="Gene3D" id="2.40.128.130">
    <property type="entry name" value="Autotransporter beta-domain"/>
    <property type="match status" value="1"/>
</dbReference>
<dbReference type="InterPro" id="IPR051412">
    <property type="entry name" value="Formin_Homology_Diaphanous_sf"/>
</dbReference>
<dbReference type="PANTHER" id="PTHR45691:SF6">
    <property type="entry name" value="PROTEIN DIAPHANOUS"/>
    <property type="match status" value="1"/>
</dbReference>
<dbReference type="InterPro" id="IPR036709">
    <property type="entry name" value="Autotransporte_beta_dom_sf"/>
</dbReference>
<keyword evidence="4" id="KW-1185">Reference proteome</keyword>
<organism evidence="3 4">
    <name type="scientific">Azospirillum endophyticum</name>
    <dbReference type="NCBI Taxonomy" id="2800326"/>
    <lineage>
        <taxon>Bacteria</taxon>
        <taxon>Pseudomonadati</taxon>
        <taxon>Pseudomonadota</taxon>
        <taxon>Alphaproteobacteria</taxon>
        <taxon>Rhodospirillales</taxon>
        <taxon>Azospirillaceae</taxon>
        <taxon>Azospirillum</taxon>
    </lineage>
</organism>
<evidence type="ECO:0000259" key="2">
    <source>
        <dbReference type="PROSITE" id="PS51208"/>
    </source>
</evidence>
<dbReference type="Proteomes" id="UP000652760">
    <property type="component" value="Unassembled WGS sequence"/>
</dbReference>
<sequence length="1205" mass="115802">MSNQILNGILLDQGGYVENSGTLTSANGVTVRIGGAGTFVNSGSLLSSNDSGVSMGGAGVVTNDSYLEAAVTGVVLDAGGTVTNSGRLIGGTTGVVLSAGGTVINHGTITNRNGNPFTGVSLSAGGTVVNYGTIKGANGGSAVQFSATGGTLKLETGSVLIGTVVGGGNGSLVLEGTGTLPNTVTGMADLSMAGTSWTLSGSATAASTTLQSGSLLVTGALISSGGVQVGSGATLGGAAGTVTGDVTVQSGGTLRPGSSGAPGTLTITGNYTQQSGGTLAIANTATTSSTVAVTGTATLNGALSLASDAGTYTNKNFVILTAGNGVTGSFSSVTDSQADVTPTVTFDTANNRLQVVLNTVSPSPPPPPSPPSPPPPPPPPVVVSPPVSPPPPPVVVSPSPPPPPPPGVIDGSQPSFGNSDSVLQSNPLVFAGGTLKPTSPLLLSQPLTIMANGGFITPNRSSVTLTGPVSGSGTLTVSGAGTVTIGGTVSNGGGLSVRDGSTLALDGGSQVSAPILLAGGSTATVGGTVSGSLTVEGNSGLTVAGGGTVTGALTVASGSATVGGVVAAPVSVAGGGSLTVVQGGGVGGTVTASGGSVLVAANGIINGAVTASNGAGITVDGAIMAPVTVSGSTLTVNGGGGTGAVTVGGGGSVTVNGTVSGSVTAASGSALGGGGTILGDAAVAGTLSPGNSPGVLTVGGSVTLAGTSVYRAEIDGPTAGTGAGHHDRVAVQGGFTAAGTLTPVLRGIGGDASNGYTATLGRSYAIVTAAGGVLGAFDRLVQPAEGLAANTRFDVLYDADSIRLTVTPDRYAAMPGATRNRSAVGSAVDAIRPAAGMRLSGPLTPLFSGLYGLDADGTAGALDRLSGRLHADTLAADLANRRLMGQVVAGRLASMRGEAVPTGGISLGGGSGNAVAVGVSGTERPAGNGGGGVWGLPLAAYGRTGSDGNAGGRSERIGGFLVGADHAYEGGVTAGLAIGYLRNRLSAQDGLGKATVDSYQATLYGSWEVMGYPGPYVEGGLGYGYTRYDSDRSLSFGGFSQAATAKAGGHDLSAELAAGHRMALGDEAWIEPRAGLRVDRITRAAFDEEGGAAALGVDAAAWTSLRSTIGLRGGTSLTVGGWTLRPEASLAWGHDFADVTATTTNRLAGAAFTADASKPGHDAALLGAGVGFALKDGVNAGVSVQDELRDRGNSLSVSAGLKWRL</sequence>
<dbReference type="SUPFAM" id="SSF51126">
    <property type="entry name" value="Pectin lyase-like"/>
    <property type="match status" value="2"/>
</dbReference>
<evidence type="ECO:0000313" key="3">
    <source>
        <dbReference type="EMBL" id="MBK1842901.1"/>
    </source>
</evidence>
<dbReference type="RefSeq" id="WP_200199559.1">
    <property type="nucleotide sequence ID" value="NZ_JAENHM010000095.1"/>
</dbReference>
<protein>
    <submittedName>
        <fullName evidence="3">Autotransporter domain-containing protein</fullName>
    </submittedName>
</protein>
<dbReference type="InterPro" id="IPR005546">
    <property type="entry name" value="Autotransporte_beta"/>
</dbReference>
<accession>A0ABS1FHI0</accession>
<feature type="compositionally biased region" description="Polar residues" evidence="1">
    <location>
        <begin position="412"/>
        <end position="421"/>
    </location>
</feature>
<feature type="region of interest" description="Disordered" evidence="1">
    <location>
        <begin position="358"/>
        <end position="421"/>
    </location>
</feature>